<name>T1GVN8_MEGSC</name>
<evidence type="ECO:0000313" key="1">
    <source>
        <dbReference type="EnsemblMetazoa" id="MESCA007851-PA"/>
    </source>
</evidence>
<dbReference type="AlphaFoldDB" id="T1GVN8"/>
<reference evidence="1" key="2">
    <citation type="submission" date="2015-06" db="UniProtKB">
        <authorList>
            <consortium name="EnsemblMetazoa"/>
        </authorList>
    </citation>
    <scope>IDENTIFICATION</scope>
</reference>
<protein>
    <submittedName>
        <fullName evidence="1">Uncharacterized protein</fullName>
    </submittedName>
</protein>
<reference evidence="2" key="1">
    <citation type="submission" date="2013-02" db="EMBL/GenBank/DDBJ databases">
        <authorList>
            <person name="Hughes D."/>
        </authorList>
    </citation>
    <scope>NUCLEOTIDE SEQUENCE</scope>
    <source>
        <strain>Durham</strain>
        <strain evidence="2">NC isolate 2 -- Noor lab</strain>
    </source>
</reference>
<keyword evidence="2" id="KW-1185">Reference proteome</keyword>
<accession>T1GVN8</accession>
<sequence length="61" mass="7154">MLAVLYVFFDWQSSYHWSVCCVCHVSYAMCHSGKKYISSRTYKRKTLIEEGAELTKKIKKA</sequence>
<evidence type="ECO:0000313" key="2">
    <source>
        <dbReference type="Proteomes" id="UP000015102"/>
    </source>
</evidence>
<dbReference type="EnsemblMetazoa" id="MESCA007851-RA">
    <property type="protein sequence ID" value="MESCA007851-PA"/>
    <property type="gene ID" value="MESCA007851"/>
</dbReference>
<organism evidence="1 2">
    <name type="scientific">Megaselia scalaris</name>
    <name type="common">Humpbacked fly</name>
    <name type="synonym">Phora scalaris</name>
    <dbReference type="NCBI Taxonomy" id="36166"/>
    <lineage>
        <taxon>Eukaryota</taxon>
        <taxon>Metazoa</taxon>
        <taxon>Ecdysozoa</taxon>
        <taxon>Arthropoda</taxon>
        <taxon>Hexapoda</taxon>
        <taxon>Insecta</taxon>
        <taxon>Pterygota</taxon>
        <taxon>Neoptera</taxon>
        <taxon>Endopterygota</taxon>
        <taxon>Diptera</taxon>
        <taxon>Brachycera</taxon>
        <taxon>Muscomorpha</taxon>
        <taxon>Platypezoidea</taxon>
        <taxon>Phoridae</taxon>
        <taxon>Megaseliini</taxon>
        <taxon>Megaselia</taxon>
    </lineage>
</organism>
<dbReference type="EMBL" id="CAQQ02156393">
    <property type="status" value="NOT_ANNOTATED_CDS"/>
    <property type="molecule type" value="Genomic_DNA"/>
</dbReference>
<dbReference type="Proteomes" id="UP000015102">
    <property type="component" value="Unassembled WGS sequence"/>
</dbReference>
<proteinExistence type="predicted"/>
<dbReference type="HOGENOM" id="CLU_2925255_0_0_1"/>
<dbReference type="EMBL" id="CAQQ02156394">
    <property type="status" value="NOT_ANNOTATED_CDS"/>
    <property type="molecule type" value="Genomic_DNA"/>
</dbReference>